<dbReference type="Gene3D" id="3.90.1170.50">
    <property type="entry name" value="Aldehyde oxidase/xanthine dehydrogenase, a/b hammerhead"/>
    <property type="match status" value="1"/>
</dbReference>
<dbReference type="InterPro" id="IPR036856">
    <property type="entry name" value="Ald_Oxase/Xan_DH_a/b_sf"/>
</dbReference>
<comment type="caution">
    <text evidence="2">The sequence shown here is derived from an EMBL/GenBank/DDBJ whole genome shotgun (WGS) entry which is preliminary data.</text>
</comment>
<accession>A0A497XT09</accession>
<dbReference type="EMBL" id="RCCJ01000001">
    <property type="protein sequence ID" value="RLJ71401.1"/>
    <property type="molecule type" value="Genomic_DNA"/>
</dbReference>
<dbReference type="InterPro" id="IPR052516">
    <property type="entry name" value="N-heterocyclic_Hydroxylase"/>
</dbReference>
<proteinExistence type="predicted"/>
<dbReference type="InterPro" id="IPR012368">
    <property type="entry name" value="OxRdtase_Mopterin-bd_su_IorB"/>
</dbReference>
<sequence length="699" mass="78013">MITRREFFKLGGLSLIVAATPKGFQIVKASELRRHSPRLWLNLSEDNYLTVFVNKSEMGQGVYTGIAQLVAEELDFPWERVRVRPAPAGKFYIDPYMGMQLTGGSTSIRHMYEIMRSAGAAMREMLLEAASELWKVPKSELNAELGYVLDRKTGRKVAYGKLAGRAMELPVPPSPKLKTPEEFRYIGKSLPRIDLEEKVNGEARFGLDYFYEGQLYAVIERPPFGSEALSFNASEVKRIKGVTHVFKVGKGVAVCGESPEAVLEAKGKLKVMWKESPIRDTDSLKRDYLELLKRRGLVARREGNPHTAYESSERKVEETYLLPYLYHACMEPMSCTVKIDGKECVIHAPTQSQTAVLREARKITGLPESSIRVITTYLGGGFGRKSNAEFVAEALKIAKKTGRPVKLFYTREDDVQSGWFRPMCAAKLRGSVDEKGKPNSLYFKIAVPAVFEWAGRPMKIDRAAVEGVANMFYEIPNVHVEFVKSDIPIPVWFWRSVGSTHNAFILETFIDRLAHIGGKDPVELRLELLETNPRAQGVIEKVAEASGWHKGPREGQALGIAYHFSFGSHVAEVAEVSLENGRVRVHRVVCAIDLGPVVVNPELIVQQMESAILMGLSAFLYEGVKFKDGFAVNRNFDTYPILRMEDVPEIEVHIVRSEGPMGGIGEPGLPPIAPAVANALFRITGKPITELPYYSILGY</sequence>
<evidence type="ECO:0000259" key="1">
    <source>
        <dbReference type="SMART" id="SM01008"/>
    </source>
</evidence>
<protein>
    <submittedName>
        <fullName evidence="2">Isoquinoline 1-oxidoreductase beta subunit</fullName>
    </submittedName>
</protein>
<dbReference type="SUPFAM" id="SSF56003">
    <property type="entry name" value="Molybdenum cofactor-binding domain"/>
    <property type="match status" value="2"/>
</dbReference>
<evidence type="ECO:0000313" key="2">
    <source>
        <dbReference type="EMBL" id="RLJ71401.1"/>
    </source>
</evidence>
<dbReference type="InterPro" id="IPR008274">
    <property type="entry name" value="AldOxase/xan_DH_MoCoBD1"/>
</dbReference>
<dbReference type="SMART" id="SM01008">
    <property type="entry name" value="Ald_Xan_dh_C"/>
    <property type="match status" value="1"/>
</dbReference>
<dbReference type="GO" id="GO:0016491">
    <property type="term" value="F:oxidoreductase activity"/>
    <property type="evidence" value="ECO:0007669"/>
    <property type="project" value="InterPro"/>
</dbReference>
<dbReference type="PANTHER" id="PTHR47495:SF2">
    <property type="entry name" value="ALDEHYDE DEHYDROGENASE"/>
    <property type="match status" value="1"/>
</dbReference>
<organism evidence="2 3">
    <name type="scientific">Hydrogenivirga caldilitoris</name>
    <dbReference type="NCBI Taxonomy" id="246264"/>
    <lineage>
        <taxon>Bacteria</taxon>
        <taxon>Pseudomonadati</taxon>
        <taxon>Aquificota</taxon>
        <taxon>Aquificia</taxon>
        <taxon>Aquificales</taxon>
        <taxon>Aquificaceae</taxon>
        <taxon>Hydrogenivirga</taxon>
    </lineage>
</organism>
<dbReference type="Pfam" id="PF20256">
    <property type="entry name" value="MoCoBD_2"/>
    <property type="match status" value="2"/>
</dbReference>
<feature type="domain" description="Aldehyde oxidase/xanthine dehydrogenase a/b hammerhead" evidence="1">
    <location>
        <begin position="200"/>
        <end position="277"/>
    </location>
</feature>
<name>A0A497XT09_9AQUI</name>
<keyword evidence="3" id="KW-1185">Reference proteome</keyword>
<dbReference type="SUPFAM" id="SSF54665">
    <property type="entry name" value="CO dehydrogenase molybdoprotein N-domain-like"/>
    <property type="match status" value="1"/>
</dbReference>
<dbReference type="InterPro" id="IPR046867">
    <property type="entry name" value="AldOxase/xan_DH_MoCoBD2"/>
</dbReference>
<dbReference type="InterPro" id="IPR037165">
    <property type="entry name" value="AldOxase/xan_DH_Mopterin-bd_sf"/>
</dbReference>
<reference evidence="2 3" key="1">
    <citation type="submission" date="2018-10" db="EMBL/GenBank/DDBJ databases">
        <title>Genomic Encyclopedia of Archaeal and Bacterial Type Strains, Phase II (KMG-II): from individual species to whole genera.</title>
        <authorList>
            <person name="Goeker M."/>
        </authorList>
    </citation>
    <scope>NUCLEOTIDE SEQUENCE [LARGE SCALE GENOMIC DNA]</scope>
    <source>
        <strain evidence="2 3">DSM 16510</strain>
    </source>
</reference>
<dbReference type="PIRSF" id="PIRSF036389">
    <property type="entry name" value="IOR_B"/>
    <property type="match status" value="1"/>
</dbReference>
<dbReference type="AlphaFoldDB" id="A0A497XT09"/>
<dbReference type="PANTHER" id="PTHR47495">
    <property type="entry name" value="ALDEHYDE DEHYDROGENASE"/>
    <property type="match status" value="1"/>
</dbReference>
<dbReference type="InterPro" id="IPR000674">
    <property type="entry name" value="Ald_Oxase/Xan_DH_a/b"/>
</dbReference>
<evidence type="ECO:0000313" key="3">
    <source>
        <dbReference type="Proteomes" id="UP000267841"/>
    </source>
</evidence>
<dbReference type="OrthoDB" id="9759099at2"/>
<dbReference type="Proteomes" id="UP000267841">
    <property type="component" value="Unassembled WGS sequence"/>
</dbReference>
<dbReference type="Pfam" id="PF02738">
    <property type="entry name" value="MoCoBD_1"/>
    <property type="match status" value="1"/>
</dbReference>
<dbReference type="RefSeq" id="WP_121012755.1">
    <property type="nucleotide sequence ID" value="NZ_RCCJ01000001.1"/>
</dbReference>
<dbReference type="Gene3D" id="3.30.365.10">
    <property type="entry name" value="Aldehyde oxidase/xanthine dehydrogenase, molybdopterin binding domain"/>
    <property type="match status" value="4"/>
</dbReference>
<gene>
    <name evidence="2" type="ORF">BCF55_1703</name>
</gene>